<dbReference type="GeneID" id="61298248"/>
<protein>
    <submittedName>
        <fullName evidence="1">Uncharacterized protein</fullName>
    </submittedName>
</protein>
<accession>A0ABY1H8C3</accession>
<dbReference type="Proteomes" id="UP000182660">
    <property type="component" value="Unassembled WGS sequence"/>
</dbReference>
<gene>
    <name evidence="1" type="ORF">MT2528_0764</name>
</gene>
<keyword evidence="2" id="KW-1185">Reference proteome</keyword>
<evidence type="ECO:0000313" key="1">
    <source>
        <dbReference type="EMBL" id="SGY84980.1"/>
    </source>
</evidence>
<evidence type="ECO:0000313" key="2">
    <source>
        <dbReference type="Proteomes" id="UP000182660"/>
    </source>
</evidence>
<proteinExistence type="predicted"/>
<reference evidence="1 2" key="1">
    <citation type="submission" date="2016-11" db="EMBL/GenBank/DDBJ databases">
        <authorList>
            <person name="Klemetsen T."/>
        </authorList>
    </citation>
    <scope>NUCLEOTIDE SEQUENCE [LARGE SCALE GENOMIC DNA]</scope>
    <source>
        <strain evidence="1">MT 2528</strain>
    </source>
</reference>
<dbReference type="EMBL" id="FPLJ01000021">
    <property type="protein sequence ID" value="SGY84980.1"/>
    <property type="molecule type" value="Genomic_DNA"/>
</dbReference>
<dbReference type="RefSeq" id="WP_075473641.1">
    <property type="nucleotide sequence ID" value="NZ_CAWQZC010000047.1"/>
</dbReference>
<name>A0ABY1H8C3_9GAMM</name>
<sequence length="292" mass="33719">MSKLFKLKEYLSLDEAKTYLTNMLEEKVSMADIYRLALDDNLRISVTFHSMVTAAFGRIFFDNTDKTTPLIEIDQSFSLEQKLDKPYLMNKSNGHLMTHNSWLLFDTRLSYSNSLWDLSMLGSEYVDIQNLHQESIGENAGGFISAIKGVVLKNHDSYCLLKGLELPADIDEYEKQIRMNEAKDEHFHNCLSLKEYGHQLVIRTEELTRFVQSLHDEPLKAQQEPKTLTSKEHITYQLIIASLLHKNKLNLNERGIAGKIRRATESNNTPVSEETIRNLLPQIRDTVELKQR</sequence>
<organism evidence="1 2">
    <name type="scientific">Moritella viscosa</name>
    <dbReference type="NCBI Taxonomy" id="80854"/>
    <lineage>
        <taxon>Bacteria</taxon>
        <taxon>Pseudomonadati</taxon>
        <taxon>Pseudomonadota</taxon>
        <taxon>Gammaproteobacteria</taxon>
        <taxon>Alteromonadales</taxon>
        <taxon>Moritellaceae</taxon>
        <taxon>Moritella</taxon>
    </lineage>
</organism>
<comment type="caution">
    <text evidence="1">The sequence shown here is derived from an EMBL/GenBank/DDBJ whole genome shotgun (WGS) entry which is preliminary data.</text>
</comment>